<evidence type="ECO:0000256" key="5">
    <source>
        <dbReference type="ARBA" id="ARBA00023242"/>
    </source>
</evidence>
<feature type="region of interest" description="Disordered" evidence="6">
    <location>
        <begin position="139"/>
        <end position="169"/>
    </location>
</feature>
<dbReference type="CDD" id="cd00167">
    <property type="entry name" value="SANT"/>
    <property type="match status" value="2"/>
</dbReference>
<organism evidence="9">
    <name type="scientific">Fagopyrum tataricum</name>
    <name type="common">Tartarian buckwheat</name>
    <name type="synonym">Polygonum tataricum</name>
    <dbReference type="NCBI Taxonomy" id="62330"/>
    <lineage>
        <taxon>Eukaryota</taxon>
        <taxon>Viridiplantae</taxon>
        <taxon>Streptophyta</taxon>
        <taxon>Embryophyta</taxon>
        <taxon>Tracheophyta</taxon>
        <taxon>Spermatophyta</taxon>
        <taxon>Magnoliopsida</taxon>
        <taxon>eudicotyledons</taxon>
        <taxon>Gunneridae</taxon>
        <taxon>Pentapetalae</taxon>
        <taxon>Caryophyllales</taxon>
        <taxon>Polygonaceae</taxon>
        <taxon>Polygonoideae</taxon>
        <taxon>Fagopyreae</taxon>
        <taxon>Fagopyrum</taxon>
    </lineage>
</organism>
<keyword evidence="4" id="KW-0804">Transcription</keyword>
<feature type="domain" description="HTH myb-type" evidence="8">
    <location>
        <begin position="9"/>
        <end position="61"/>
    </location>
</feature>
<dbReference type="SMART" id="SM00717">
    <property type="entry name" value="SANT"/>
    <property type="match status" value="2"/>
</dbReference>
<evidence type="ECO:0000259" key="8">
    <source>
        <dbReference type="PROSITE" id="PS51294"/>
    </source>
</evidence>
<evidence type="ECO:0000256" key="6">
    <source>
        <dbReference type="SAM" id="MobiDB-lite"/>
    </source>
</evidence>
<sequence>MGRAPCCEKVGLKKGRWTKEEDEILKKYIETNGEGSWRSLPKNAGLLRCGKSCRLRWINYLRMDLKRGNITPQEEDIMVKLHSTLGNRWSLIAAELPGRTDNEIKNYWNSHLSRKIHYFRKSISNNNNNNKSQPIVESSEALAAASMQPPSRRRGGGRTSRAAMKKNVKQKSIIEKGTITANTVEMNQVMAVANEDEKKGSSMVLFDEMMQMEPHAGILNSSNEGESNCTGQHQQMISSDQFDWRWDPHEIMLDNDDLLWLWDTTDDHSIIKPGFDSQEDMLAWLLS</sequence>
<gene>
    <name evidence="9" type="primary">MYB6</name>
</gene>
<dbReference type="Pfam" id="PF00249">
    <property type="entry name" value="Myb_DNA-binding"/>
    <property type="match status" value="2"/>
</dbReference>
<comment type="subcellular location">
    <subcellularLocation>
        <location evidence="1">Nucleus</location>
    </subcellularLocation>
</comment>
<dbReference type="Gene3D" id="1.10.10.60">
    <property type="entry name" value="Homeodomain-like"/>
    <property type="match status" value="2"/>
</dbReference>
<evidence type="ECO:0000256" key="2">
    <source>
        <dbReference type="ARBA" id="ARBA00023015"/>
    </source>
</evidence>
<evidence type="ECO:0000313" key="9">
    <source>
        <dbReference type="EMBL" id="QPC96978.1"/>
    </source>
</evidence>
<feature type="domain" description="HTH myb-type" evidence="8">
    <location>
        <begin position="62"/>
        <end position="116"/>
    </location>
</feature>
<proteinExistence type="evidence at transcript level"/>
<dbReference type="EMBL" id="MT333222">
    <property type="protein sequence ID" value="QPC96978.1"/>
    <property type="molecule type" value="mRNA"/>
</dbReference>
<reference evidence="9" key="1">
    <citation type="journal article" date="2020" name="J. Agric. Food">
        <title>FtMYB6, a Light-Induced SG7 R2R3-MYB Transcription Factor, Promotes Flavonol Biosynthesis in Tartary Buckwheat (Fagopyrum tataricum).</title>
        <authorList>
            <person name="Yao P."/>
            <person name="Huang Y."/>
            <person name="Dong Q."/>
            <person name="Wan M."/>
            <person name="Wang A."/>
            <person name="Chen Y."/>
            <person name="Li C."/>
            <person name="Wu Q."/>
            <person name="Chen H."/>
            <person name="Zhao H."/>
        </authorList>
    </citation>
    <scope>NUCLEOTIDE SEQUENCE</scope>
</reference>
<keyword evidence="5" id="KW-0539">Nucleus</keyword>
<feature type="domain" description="Myb-like" evidence="7">
    <location>
        <begin position="9"/>
        <end position="61"/>
    </location>
</feature>
<dbReference type="AlphaFoldDB" id="A0A7S8F0M3"/>
<dbReference type="PROSITE" id="PS51294">
    <property type="entry name" value="HTH_MYB"/>
    <property type="match status" value="2"/>
</dbReference>
<accession>A0A7S8F0M3</accession>
<keyword evidence="3" id="KW-0238">DNA-binding</keyword>
<dbReference type="InterPro" id="IPR017930">
    <property type="entry name" value="Myb_dom"/>
</dbReference>
<dbReference type="InterPro" id="IPR009057">
    <property type="entry name" value="Homeodomain-like_sf"/>
</dbReference>
<dbReference type="GO" id="GO:0005634">
    <property type="term" value="C:nucleus"/>
    <property type="evidence" value="ECO:0007669"/>
    <property type="project" value="UniProtKB-SubCell"/>
</dbReference>
<evidence type="ECO:0000256" key="1">
    <source>
        <dbReference type="ARBA" id="ARBA00004123"/>
    </source>
</evidence>
<evidence type="ECO:0000259" key="7">
    <source>
        <dbReference type="PROSITE" id="PS50090"/>
    </source>
</evidence>
<evidence type="ECO:0000256" key="3">
    <source>
        <dbReference type="ARBA" id="ARBA00023125"/>
    </source>
</evidence>
<name>A0A7S8F0M3_FAGTA</name>
<feature type="domain" description="Myb-like" evidence="7">
    <location>
        <begin position="62"/>
        <end position="112"/>
    </location>
</feature>
<dbReference type="PROSITE" id="PS50090">
    <property type="entry name" value="MYB_LIKE"/>
    <property type="match status" value="2"/>
</dbReference>
<dbReference type="InterPro" id="IPR015495">
    <property type="entry name" value="Myb_TF_plants"/>
</dbReference>
<protein>
    <submittedName>
        <fullName evidence="9">MYB6</fullName>
    </submittedName>
</protein>
<dbReference type="InterPro" id="IPR001005">
    <property type="entry name" value="SANT/Myb"/>
</dbReference>
<dbReference type="SUPFAM" id="SSF46689">
    <property type="entry name" value="Homeodomain-like"/>
    <property type="match status" value="1"/>
</dbReference>
<dbReference type="PANTHER" id="PTHR47999:SF96">
    <property type="entry name" value="TRANSCRIPTION REPRESSOR MYB6-LIKE"/>
    <property type="match status" value="1"/>
</dbReference>
<keyword evidence="2" id="KW-0805">Transcription regulation</keyword>
<dbReference type="PANTHER" id="PTHR47999">
    <property type="entry name" value="TRANSCRIPTION FACTOR MYB8-RELATED-RELATED"/>
    <property type="match status" value="1"/>
</dbReference>
<dbReference type="FunFam" id="1.10.10.60:FF:000121">
    <property type="entry name" value="Myb transcription factor"/>
    <property type="match status" value="1"/>
</dbReference>
<dbReference type="GO" id="GO:0003677">
    <property type="term" value="F:DNA binding"/>
    <property type="evidence" value="ECO:0007669"/>
    <property type="project" value="UniProtKB-KW"/>
</dbReference>
<dbReference type="SMR" id="A0A7S8F0M3"/>
<evidence type="ECO:0000256" key="4">
    <source>
        <dbReference type="ARBA" id="ARBA00023163"/>
    </source>
</evidence>